<proteinExistence type="predicted"/>
<evidence type="ECO:0000256" key="1">
    <source>
        <dbReference type="SAM" id="MobiDB-lite"/>
    </source>
</evidence>
<feature type="compositionally biased region" description="Polar residues" evidence="1">
    <location>
        <begin position="989"/>
        <end position="1002"/>
    </location>
</feature>
<feature type="compositionally biased region" description="Basic and acidic residues" evidence="1">
    <location>
        <begin position="851"/>
        <end position="868"/>
    </location>
</feature>
<feature type="region of interest" description="Disordered" evidence="1">
    <location>
        <begin position="743"/>
        <end position="889"/>
    </location>
</feature>
<keyword evidence="2" id="KW-0812">Transmembrane</keyword>
<dbReference type="RefSeq" id="WP_179810193.1">
    <property type="nucleotide sequence ID" value="NZ_JACCHL010000001.1"/>
</dbReference>
<protein>
    <submittedName>
        <fullName evidence="3">Uncharacterized protein</fullName>
    </submittedName>
</protein>
<name>A0A7Z0BKC1_9ACTN</name>
<sequence length="1055" mass="110229">MLEQGAPPGGRRGLSSDRPGVLVRLVLRALVLAFPLALLLTGTAHADEVSDKELDSLSFYRLSSSMTALFSTAQEPGSDISLEEGGWNALLDNPASAGSMLGYADEEYNPIAGWLNSRVAQSSDSVGYQTLVVSDESGLTGQGAREYALFGAALNGLGLDSTSTGLSLGFFNAILGGIVFILFTASAAVDALWSILIDALVWLNPFKLFYTAILAINPVFANGMVGGEGGPPGFLTSLSEWIGSWYLVLVELSWTVMVPLFIGVFLMSILLFKQFDKGSGLKKLFIRLFFIGLGLPLLGSMYTGMLNAMDSATDEGNSGATRVVLSTYVDFESWAMDHRLRVPSQEHGVFIEWDHYRNAPSGRSQASVRDLALLINAQVLNLEDEIDPLGTDPEGSWGESALGGDESAFTETQYAQVAGILRRYMSNAHVSASSFETESKSSLPSSVREGCEDGDDECTNVRDWFKDYIGDPKDVVAIKGDGGDRELPVANNPLISVDGDSGLTVYRDRWTDTSSFYTRGDDDCGLSLSTRDGLPRACNLAPLAMYNYLNTDFGPTSYTSYSSGRSTSEATRSIHNSVSMVGTGTMSFVYWFNAVVLLGAFVTIGFGYAVAMLIGNIRRSFQLITAIPFATLGAISGIAKVIVYSIALIMEVVVTLFLYKFVQEFLLSIPSIIEIPFSQVLNNGDADDGAVLLAFLRAGGFITMIVTLVTIIVVIVFTVMAMRLRKTLVKAVEEASTKLVEKLTDSSVTPPGGGGGGGKLPALASGASSGAGAAMGNRMMGGGGGPKSGKGPNAGGTNGGPEGISTSASNSNDTRVGGDVDTDGILEGPGEPTSGDGADDDRPGAGLDPGGEGREAERETELGRRVETDGLSMPPGSADPDNPRVGDDADLLEVGAASVQESDEAYRKADAARLGAGKDGVEAGVHAGGAVIRGFAGDPGAAESGGKALEKTGSAAAKNAQANEHKEQAGKSSLDNQNPNPKNVRRMNQGEQMQQTGRTVSDTAGLASGGTGGKPGGGGPKPTGGTGGKSGGAPKPTGERTGNSRKPRRGNNRKK</sequence>
<dbReference type="Proteomes" id="UP000584931">
    <property type="component" value="Unassembled WGS sequence"/>
</dbReference>
<feature type="transmembrane region" description="Helical" evidence="2">
    <location>
        <begin position="170"/>
        <end position="196"/>
    </location>
</feature>
<feature type="compositionally biased region" description="Basic residues" evidence="1">
    <location>
        <begin position="1043"/>
        <end position="1055"/>
    </location>
</feature>
<keyword evidence="2" id="KW-0472">Membrane</keyword>
<accession>A0A7Z0BKC1</accession>
<dbReference type="EMBL" id="JACCHL010000001">
    <property type="protein sequence ID" value="NYH53010.1"/>
    <property type="molecule type" value="Genomic_DNA"/>
</dbReference>
<feature type="transmembrane region" description="Helical" evidence="2">
    <location>
        <begin position="208"/>
        <end position="225"/>
    </location>
</feature>
<feature type="compositionally biased region" description="Polar residues" evidence="1">
    <location>
        <begin position="970"/>
        <end position="981"/>
    </location>
</feature>
<feature type="transmembrane region" description="Helical" evidence="2">
    <location>
        <begin position="626"/>
        <end position="659"/>
    </location>
</feature>
<feature type="transmembrane region" description="Helical" evidence="2">
    <location>
        <begin position="701"/>
        <end position="721"/>
    </location>
</feature>
<evidence type="ECO:0000256" key="2">
    <source>
        <dbReference type="SAM" id="Phobius"/>
    </source>
</evidence>
<keyword evidence="2" id="KW-1133">Transmembrane helix</keyword>
<feature type="transmembrane region" description="Helical" evidence="2">
    <location>
        <begin position="21"/>
        <end position="40"/>
    </location>
</feature>
<feature type="compositionally biased region" description="Gly residues" evidence="1">
    <location>
        <begin position="1007"/>
        <end position="1031"/>
    </location>
</feature>
<organism evidence="3 4">
    <name type="scientific">Nocardiopsis sinuspersici</name>
    <dbReference type="NCBI Taxonomy" id="501010"/>
    <lineage>
        <taxon>Bacteria</taxon>
        <taxon>Bacillati</taxon>
        <taxon>Actinomycetota</taxon>
        <taxon>Actinomycetes</taxon>
        <taxon>Streptosporangiales</taxon>
        <taxon>Nocardiopsidaceae</taxon>
        <taxon>Nocardiopsis</taxon>
    </lineage>
</organism>
<feature type="transmembrane region" description="Helical" evidence="2">
    <location>
        <begin position="284"/>
        <end position="305"/>
    </location>
</feature>
<feature type="transmembrane region" description="Helical" evidence="2">
    <location>
        <begin position="245"/>
        <end position="272"/>
    </location>
</feature>
<feature type="region of interest" description="Disordered" evidence="1">
    <location>
        <begin position="435"/>
        <end position="454"/>
    </location>
</feature>
<dbReference type="AlphaFoldDB" id="A0A7Z0BKC1"/>
<evidence type="ECO:0000313" key="3">
    <source>
        <dbReference type="EMBL" id="NYH53010.1"/>
    </source>
</evidence>
<reference evidence="3 4" key="1">
    <citation type="submission" date="2020-07" db="EMBL/GenBank/DDBJ databases">
        <title>Sequencing the genomes of 1000 actinobacteria strains.</title>
        <authorList>
            <person name="Klenk H.-P."/>
        </authorList>
    </citation>
    <scope>NUCLEOTIDE SEQUENCE [LARGE SCALE GENOMIC DNA]</scope>
    <source>
        <strain evidence="3 4">DSM 45278</strain>
    </source>
</reference>
<gene>
    <name evidence="3" type="ORF">HNR06_002599</name>
</gene>
<feature type="compositionally biased region" description="Low complexity" evidence="1">
    <location>
        <begin position="435"/>
        <end position="446"/>
    </location>
</feature>
<feature type="compositionally biased region" description="Low complexity" evidence="1">
    <location>
        <begin position="760"/>
        <end position="778"/>
    </location>
</feature>
<feature type="transmembrane region" description="Helical" evidence="2">
    <location>
        <begin position="588"/>
        <end position="614"/>
    </location>
</feature>
<feature type="region of interest" description="Disordered" evidence="1">
    <location>
        <begin position="935"/>
        <end position="1055"/>
    </location>
</feature>
<feature type="compositionally biased region" description="Gly residues" evidence="1">
    <location>
        <begin position="779"/>
        <end position="802"/>
    </location>
</feature>
<evidence type="ECO:0000313" key="4">
    <source>
        <dbReference type="Proteomes" id="UP000584931"/>
    </source>
</evidence>
<comment type="caution">
    <text evidence="3">The sequence shown here is derived from an EMBL/GenBank/DDBJ whole genome shotgun (WGS) entry which is preliminary data.</text>
</comment>